<protein>
    <submittedName>
        <fullName evidence="1">ATP-binding protein</fullName>
    </submittedName>
</protein>
<dbReference type="InterPro" id="IPR027417">
    <property type="entry name" value="P-loop_NTPase"/>
</dbReference>
<sequence>MDRLVVMTVGKTHSGKTTFAKELESVLQQSIVIDQDNHAEFINTHYKKLRPTEGPNTLKFSVTNTIVNYAIEQSNLHIILSNSNLNKSGRVNLLQYFHEKGFKSMIVYFDLPSDLLKDRVTQTGRSKAVFRNASSFLEVLERQEQSLEIQPSIDEANYLFVIKDPDHTAEVIQQIVSVHLNETSIIYFDS</sequence>
<dbReference type="GO" id="GO:0005524">
    <property type="term" value="F:ATP binding"/>
    <property type="evidence" value="ECO:0007669"/>
    <property type="project" value="UniProtKB-KW"/>
</dbReference>
<keyword evidence="1" id="KW-0547">Nucleotide-binding</keyword>
<dbReference type="SUPFAM" id="SSF52540">
    <property type="entry name" value="P-loop containing nucleoside triphosphate hydrolases"/>
    <property type="match status" value="1"/>
</dbReference>
<accession>A0ABY8X5B9</accession>
<evidence type="ECO:0000313" key="2">
    <source>
        <dbReference type="Proteomes" id="UP001236415"/>
    </source>
</evidence>
<keyword evidence="2" id="KW-1185">Reference proteome</keyword>
<evidence type="ECO:0000313" key="1">
    <source>
        <dbReference type="EMBL" id="WIV20253.1"/>
    </source>
</evidence>
<dbReference type="EMBL" id="CP127162">
    <property type="protein sequence ID" value="WIV20253.1"/>
    <property type="molecule type" value="Genomic_DNA"/>
</dbReference>
<reference evidence="1 2" key="1">
    <citation type="submission" date="2023-06" db="EMBL/GenBank/DDBJ databases">
        <title>Paenibacillus polygonum sp. nov., an endophytic bacterium, isolated from Polygonum lapathifolium L. in Nanji Wetland National Nature Reserve, South of Poyang Lake, Jiangxi Province, China.</title>
        <authorList>
            <person name="Yu Z."/>
        </authorList>
    </citation>
    <scope>NUCLEOTIDE SEQUENCE [LARGE SCALE GENOMIC DNA]</scope>
    <source>
        <strain evidence="1 2">C31</strain>
    </source>
</reference>
<keyword evidence="1" id="KW-0067">ATP-binding</keyword>
<gene>
    <name evidence="1" type="ORF">QPK24_06040</name>
</gene>
<dbReference type="Gene3D" id="3.40.50.300">
    <property type="entry name" value="P-loop containing nucleotide triphosphate hydrolases"/>
    <property type="match status" value="1"/>
</dbReference>
<organism evidence="1 2">
    <name type="scientific">Paenibacillus polygoni</name>
    <dbReference type="NCBI Taxonomy" id="3050112"/>
    <lineage>
        <taxon>Bacteria</taxon>
        <taxon>Bacillati</taxon>
        <taxon>Bacillota</taxon>
        <taxon>Bacilli</taxon>
        <taxon>Bacillales</taxon>
        <taxon>Paenibacillaceae</taxon>
        <taxon>Paenibacillus</taxon>
    </lineage>
</organism>
<proteinExistence type="predicted"/>
<name>A0ABY8X5B9_9BACL</name>
<dbReference type="Proteomes" id="UP001236415">
    <property type="component" value="Chromosome"/>
</dbReference>
<dbReference type="Pfam" id="PF13671">
    <property type="entry name" value="AAA_33"/>
    <property type="match status" value="1"/>
</dbReference>
<dbReference type="RefSeq" id="WP_285747026.1">
    <property type="nucleotide sequence ID" value="NZ_CP127162.1"/>
</dbReference>